<name>A0ABX2JUB3_9MYCO</name>
<dbReference type="Proteomes" id="UP000708347">
    <property type="component" value="Unassembled WGS sequence"/>
</dbReference>
<dbReference type="PANTHER" id="PTHR31250">
    <property type="entry name" value="IQ DOMAIN-CONTAINING PROTEIN IQM3"/>
    <property type="match status" value="1"/>
</dbReference>
<protein>
    <submittedName>
        <fullName evidence="4">Uncharacterized protein</fullName>
    </submittedName>
</protein>
<evidence type="ECO:0000313" key="4">
    <source>
        <dbReference type="EMBL" id="NTY60198.1"/>
    </source>
</evidence>
<dbReference type="EMBL" id="VBSB01000007">
    <property type="protein sequence ID" value="NTY60198.1"/>
    <property type="molecule type" value="Genomic_DNA"/>
</dbReference>
<feature type="compositionally biased region" description="Pro residues" evidence="3">
    <location>
        <begin position="518"/>
        <end position="529"/>
    </location>
</feature>
<feature type="region of interest" description="Disordered" evidence="3">
    <location>
        <begin position="457"/>
        <end position="656"/>
    </location>
</feature>
<accession>A0ABX2JUB3</accession>
<dbReference type="InterPro" id="IPR044159">
    <property type="entry name" value="IQM"/>
</dbReference>
<comment type="subcellular location">
    <subcellularLocation>
        <location evidence="1">Cytoplasm</location>
    </subcellularLocation>
</comment>
<reference evidence="4 5" key="1">
    <citation type="submission" date="2019-05" db="EMBL/GenBank/DDBJ databases">
        <title>Mycolicibacterium sphagni ENV482 genome assembly.</title>
        <authorList>
            <person name="Chen W."/>
            <person name="Faulkner N.W."/>
            <person name="Hyman M.R."/>
        </authorList>
    </citation>
    <scope>NUCLEOTIDE SEQUENCE [LARGE SCALE GENOMIC DNA]</scope>
    <source>
        <strain evidence="4 5">ENV482</strain>
    </source>
</reference>
<feature type="compositionally biased region" description="Low complexity" evidence="3">
    <location>
        <begin position="542"/>
        <end position="555"/>
    </location>
</feature>
<keyword evidence="2" id="KW-0963">Cytoplasm</keyword>
<evidence type="ECO:0000256" key="3">
    <source>
        <dbReference type="SAM" id="MobiDB-lite"/>
    </source>
</evidence>
<evidence type="ECO:0000313" key="5">
    <source>
        <dbReference type="Proteomes" id="UP000708347"/>
    </source>
</evidence>
<feature type="region of interest" description="Disordered" evidence="3">
    <location>
        <begin position="76"/>
        <end position="98"/>
    </location>
</feature>
<organism evidence="4 5">
    <name type="scientific">Mycolicibacterium sphagni</name>
    <dbReference type="NCBI Taxonomy" id="1786"/>
    <lineage>
        <taxon>Bacteria</taxon>
        <taxon>Bacillati</taxon>
        <taxon>Actinomycetota</taxon>
        <taxon>Actinomycetes</taxon>
        <taxon>Mycobacteriales</taxon>
        <taxon>Mycobacteriaceae</taxon>
        <taxon>Mycolicibacterium</taxon>
    </lineage>
</organism>
<feature type="compositionally biased region" description="Basic and acidic residues" evidence="3">
    <location>
        <begin position="611"/>
        <end position="645"/>
    </location>
</feature>
<sequence length="830" mass="85013">MAAAVGSLSASYNANTGQDAAGTAFGFAYQDSARALVDGVGKGVNALRHIGYLIQGSATNYSRAKAAADIGGGAAPLPAPTTPAEFSAPGGDPDVNGPGQTPPVLWYLVEALVGDWWPNGSPGELRAAGAAWSVFVTPLYRVTAGNAGPYGVIDAQQMPDKEPMKTAVRDVGTAMSSLGGEAQKLAGELNSFATDVETTQNAIRDLLNKLKSVVGSVVDQGVLGTVFELVTGDAEEKIQEVADDIKAVIANHKRQSAARKELLADIVNGIKNYTRAMEIITRVELVNYLGEDAGRVVANVNDALTDTSTGLALGGINTVGGLLTSFDPIGDPKGTLATLEGLGKMAEILNPMTAPLAFAKDPEGSIDMVKNLTHFDDIFTSNRPFLGIGELGFDIGTAVLPGGAGVKAAGGARAAEGAATRAEISATERAAGQAGGIASATTGLRGVSREVEGATAKLDDLNKTTLDGGKPPSGSPGPLPKPPEPGGPPAPRDPAPRDPGPAPTGGKPTSAPPSGDHLPPPVTPAPDTVPAPKAEVPSAPVGSEAAAPSTGSSPSSLPPASLPTPPELPHGGAGSAPVEVPHESLPLAAGDHPPPAPAGGAADEMQSIHPNRGDHQADVGPTHHDPADRGAHDADKGAHEHRDPAEESPTDGQVHSVPEEAPALLVRESPFETGGIQPEYVGEQWPGGPMGFPGVTYLDAATRESFRITIHDGLVYDSRGQLFDTSNGVSAFGPGHEGRAIFVMDEHGNFYASTFQQYRHFHHSSLLAGGEVAGAGELVVKDGRIELLTDQSGHYMPGRARTLQVLEQFANQGIVIDPANIDLIAPEGTR</sequence>
<dbReference type="RefSeq" id="WP_174398039.1">
    <property type="nucleotide sequence ID" value="NZ_VBSB01000007.1"/>
</dbReference>
<evidence type="ECO:0000256" key="2">
    <source>
        <dbReference type="ARBA" id="ARBA00022490"/>
    </source>
</evidence>
<evidence type="ECO:0000256" key="1">
    <source>
        <dbReference type="ARBA" id="ARBA00004496"/>
    </source>
</evidence>
<comment type="caution">
    <text evidence="4">The sequence shown here is derived from an EMBL/GenBank/DDBJ whole genome shotgun (WGS) entry which is preliminary data.</text>
</comment>
<proteinExistence type="predicted"/>
<feature type="compositionally biased region" description="Pro residues" evidence="3">
    <location>
        <begin position="556"/>
        <end position="568"/>
    </location>
</feature>
<feature type="compositionally biased region" description="Pro residues" evidence="3">
    <location>
        <begin position="473"/>
        <end position="502"/>
    </location>
</feature>
<gene>
    <name evidence="4" type="ORF">FEG63_11640</name>
</gene>
<dbReference type="PANTHER" id="PTHR31250:SF27">
    <property type="entry name" value="IQ DOMAIN-CONTAINING PROTEIN IQM5"/>
    <property type="match status" value="1"/>
</dbReference>
<keyword evidence="5" id="KW-1185">Reference proteome</keyword>